<keyword evidence="1" id="KW-0812">Transmembrane</keyword>
<evidence type="ECO:0000313" key="3">
    <source>
        <dbReference type="Proteomes" id="UP000193104"/>
    </source>
</evidence>
<gene>
    <name evidence="2" type="ORF">HA48_11710</name>
</gene>
<dbReference type="OrthoDB" id="10001004at2"/>
<keyword evidence="3" id="KW-1185">Reference proteome</keyword>
<dbReference type="EMBL" id="MLFS01000029">
    <property type="protein sequence ID" value="ORM73037.1"/>
    <property type="molecule type" value="Genomic_DNA"/>
</dbReference>
<keyword evidence="1" id="KW-0472">Membrane</keyword>
<proteinExistence type="predicted"/>
<protein>
    <submittedName>
        <fullName evidence="2">Uncharacterized protein</fullName>
    </submittedName>
</protein>
<organism evidence="2 3">
    <name type="scientific">Pantoea wallisii</name>
    <dbReference type="NCBI Taxonomy" id="1076551"/>
    <lineage>
        <taxon>Bacteria</taxon>
        <taxon>Pseudomonadati</taxon>
        <taxon>Pseudomonadota</taxon>
        <taxon>Gammaproteobacteria</taxon>
        <taxon>Enterobacterales</taxon>
        <taxon>Erwiniaceae</taxon>
        <taxon>Pantoea</taxon>
    </lineage>
</organism>
<keyword evidence="1" id="KW-1133">Transmembrane helix</keyword>
<accession>A0A1X1D8U1</accession>
<reference evidence="2 3" key="1">
    <citation type="journal article" date="2017" name="Antonie Van Leeuwenhoek">
        <title>Phylogenomic resolution of the bacterial genus Pantoea and its relationship with Erwinia and Tatumella.</title>
        <authorList>
            <person name="Palmer M."/>
            <person name="Steenkamp E.T."/>
            <person name="Coetzee M.P."/>
            <person name="Chan W.Y."/>
            <person name="van Zyl E."/>
            <person name="De Maayer P."/>
            <person name="Coutinho T.A."/>
            <person name="Blom J."/>
            <person name="Smits T.H."/>
            <person name="Duffy B."/>
            <person name="Venter S.N."/>
        </authorList>
    </citation>
    <scope>NUCLEOTIDE SEQUENCE [LARGE SCALE GENOMIC DNA]</scope>
    <source>
        <strain evidence="2 3">LMG 26277</strain>
    </source>
</reference>
<feature type="transmembrane region" description="Helical" evidence="1">
    <location>
        <begin position="88"/>
        <end position="107"/>
    </location>
</feature>
<comment type="caution">
    <text evidence="2">The sequence shown here is derived from an EMBL/GenBank/DDBJ whole genome shotgun (WGS) entry which is preliminary data.</text>
</comment>
<feature type="transmembrane region" description="Helical" evidence="1">
    <location>
        <begin position="61"/>
        <end position="82"/>
    </location>
</feature>
<dbReference type="Proteomes" id="UP000193104">
    <property type="component" value="Unassembled WGS sequence"/>
</dbReference>
<evidence type="ECO:0000313" key="2">
    <source>
        <dbReference type="EMBL" id="ORM73037.1"/>
    </source>
</evidence>
<name>A0A1X1D8U1_9GAMM</name>
<dbReference type="RefSeq" id="WP_128601498.1">
    <property type="nucleotide sequence ID" value="NZ_MLFS01000029.1"/>
</dbReference>
<dbReference type="AlphaFoldDB" id="A0A1X1D8U1"/>
<evidence type="ECO:0000256" key="1">
    <source>
        <dbReference type="SAM" id="Phobius"/>
    </source>
</evidence>
<sequence>MNEKTQRRLQKIELKIKSNNFSKAELLSFRMPYKNLVKKLSEEGVARITLCSAISYFSNDAFSVIAIYFYMCIFFLVAFLFVGEFEGSVFFFSVIAVMAVLHIFYAVNKNDIKYTTYLKLVKLYLKSLF</sequence>